<reference evidence="2 3" key="1">
    <citation type="submission" date="2021-06" db="EMBL/GenBank/DDBJ databases">
        <authorList>
            <person name="Palmer J.M."/>
        </authorList>
    </citation>
    <scope>NUCLEOTIDE SEQUENCE [LARGE SCALE GENOMIC DNA]</scope>
    <source>
        <strain evidence="3">if_2019</strain>
        <tissue evidence="2">Muscle</tissue>
    </source>
</reference>
<feature type="compositionally biased region" description="Polar residues" evidence="1">
    <location>
        <begin position="224"/>
        <end position="239"/>
    </location>
</feature>
<name>A0ABV0TWL9_9TELE</name>
<organism evidence="2 3">
    <name type="scientific">Ilyodon furcidens</name>
    <name type="common">goldbreast splitfin</name>
    <dbReference type="NCBI Taxonomy" id="33524"/>
    <lineage>
        <taxon>Eukaryota</taxon>
        <taxon>Metazoa</taxon>
        <taxon>Chordata</taxon>
        <taxon>Craniata</taxon>
        <taxon>Vertebrata</taxon>
        <taxon>Euteleostomi</taxon>
        <taxon>Actinopterygii</taxon>
        <taxon>Neopterygii</taxon>
        <taxon>Teleostei</taxon>
        <taxon>Neoteleostei</taxon>
        <taxon>Acanthomorphata</taxon>
        <taxon>Ovalentaria</taxon>
        <taxon>Atherinomorphae</taxon>
        <taxon>Cyprinodontiformes</taxon>
        <taxon>Goodeidae</taxon>
        <taxon>Ilyodon</taxon>
    </lineage>
</organism>
<dbReference type="Proteomes" id="UP001482620">
    <property type="component" value="Unassembled WGS sequence"/>
</dbReference>
<comment type="caution">
    <text evidence="2">The sequence shown here is derived from an EMBL/GenBank/DDBJ whole genome shotgun (WGS) entry which is preliminary data.</text>
</comment>
<evidence type="ECO:0008006" key="4">
    <source>
        <dbReference type="Google" id="ProtNLM"/>
    </source>
</evidence>
<proteinExistence type="predicted"/>
<dbReference type="EMBL" id="JAHRIQ010048671">
    <property type="protein sequence ID" value="MEQ2237289.1"/>
    <property type="molecule type" value="Genomic_DNA"/>
</dbReference>
<evidence type="ECO:0000256" key="1">
    <source>
        <dbReference type="SAM" id="MobiDB-lite"/>
    </source>
</evidence>
<keyword evidence="3" id="KW-1185">Reference proteome</keyword>
<dbReference type="Pfam" id="PF17662">
    <property type="entry name" value="DUF5524"/>
    <property type="match status" value="1"/>
</dbReference>
<sequence>MKAARVLIPCRSLCSPSVLLSVELAANKEVKIRQRVNSSPSAASVAQQQLSEKAVSIETSSETSKQSGCNCILSACMMNSETSLVLSSNDVQPGKSGVRTGYKTVDGHISQIPGLSPTISSPTEEKLRGRRVAVLESDSDYVKLAKQGGHKGLLCHEEINVFKPNAYKPPDWFCTESRDPIPLSTQKNNPGAYLPLEAPFGTDNMTTWERDSGNSNEKEKNPDANCNQMEELQTSNQYGSKYRRITFDKKPAPVDMSKLLSFGYAEDSKPE</sequence>
<feature type="region of interest" description="Disordered" evidence="1">
    <location>
        <begin position="198"/>
        <end position="244"/>
    </location>
</feature>
<evidence type="ECO:0000313" key="3">
    <source>
        <dbReference type="Proteomes" id="UP001482620"/>
    </source>
</evidence>
<dbReference type="PANTHER" id="PTHR31097:SF2">
    <property type="entry name" value="CHROMOSOME 7 OPEN READING FRAME 57"/>
    <property type="match status" value="1"/>
</dbReference>
<accession>A0ABV0TWL9</accession>
<evidence type="ECO:0000313" key="2">
    <source>
        <dbReference type="EMBL" id="MEQ2237289.1"/>
    </source>
</evidence>
<gene>
    <name evidence="2" type="ORF">ILYODFUR_021674</name>
</gene>
<dbReference type="PANTHER" id="PTHR31097">
    <property type="entry name" value="SI:DKEY-276J7.1"/>
    <property type="match status" value="1"/>
</dbReference>
<protein>
    <recommendedName>
        <fullName evidence="4">Prolactin receptor</fullName>
    </recommendedName>
</protein>
<feature type="compositionally biased region" description="Basic and acidic residues" evidence="1">
    <location>
        <begin position="208"/>
        <end position="222"/>
    </location>
</feature>
<dbReference type="InterPro" id="IPR040247">
    <property type="entry name" value="DUF5524"/>
</dbReference>